<organism evidence="1 2">
    <name type="scientific">Peronosclerospora sorghi</name>
    <dbReference type="NCBI Taxonomy" id="230839"/>
    <lineage>
        <taxon>Eukaryota</taxon>
        <taxon>Sar</taxon>
        <taxon>Stramenopiles</taxon>
        <taxon>Oomycota</taxon>
        <taxon>Peronosporomycetes</taxon>
        <taxon>Peronosporales</taxon>
        <taxon>Peronosporaceae</taxon>
        <taxon>Peronosclerospora</taxon>
    </lineage>
</organism>
<comment type="caution">
    <text evidence="1">The sequence shown here is derived from an EMBL/GenBank/DDBJ whole genome shotgun (WGS) entry which is preliminary data.</text>
</comment>
<accession>A0ACC0VGS1</accession>
<protein>
    <submittedName>
        <fullName evidence="1">Uncharacterized protein</fullName>
    </submittedName>
</protein>
<evidence type="ECO:0000313" key="2">
    <source>
        <dbReference type="Proteomes" id="UP001163321"/>
    </source>
</evidence>
<reference evidence="1 2" key="1">
    <citation type="journal article" date="2022" name="bioRxiv">
        <title>The genome of the oomycete Peronosclerospora sorghi, a cosmopolitan pathogen of maize and sorghum, is inflated with dispersed pseudogenes.</title>
        <authorList>
            <person name="Fletcher K."/>
            <person name="Martin F."/>
            <person name="Isakeit T."/>
            <person name="Cavanaugh K."/>
            <person name="Magill C."/>
            <person name="Michelmore R."/>
        </authorList>
    </citation>
    <scope>NUCLEOTIDE SEQUENCE [LARGE SCALE GENOMIC DNA]</scope>
    <source>
        <strain evidence="1">P6</strain>
    </source>
</reference>
<gene>
    <name evidence="1" type="ORF">PsorP6_014391</name>
</gene>
<evidence type="ECO:0000313" key="1">
    <source>
        <dbReference type="EMBL" id="KAI9905412.1"/>
    </source>
</evidence>
<name>A0ACC0VGS1_9STRA</name>
<proteinExistence type="predicted"/>
<dbReference type="Proteomes" id="UP001163321">
    <property type="component" value="Chromosome 9"/>
</dbReference>
<dbReference type="EMBL" id="CM047588">
    <property type="protein sequence ID" value="KAI9905412.1"/>
    <property type="molecule type" value="Genomic_DNA"/>
</dbReference>
<keyword evidence="2" id="KW-1185">Reference proteome</keyword>
<sequence>MLMMTGESTYHRSPALHLSSPCPSKALPNAHDCQARFHREAFYKCDRWFCGAQSLPESGSSSDQSHKIYFTDVLTFEHLNDAQILDMLTHLERYSGIWVTSPRITIAVSNAVNKLELELKQQVFKKLQSMPVFSVGAATSRDLLPLGVICKGDDAGSADMLSEYLHHNGGLPADCKEKPMMFLCGDSGDKRRDVIPDRFRSKDLPLEELVVYQTCALQNIAIPDECRVPDWVVFFSPSGLEPAKHLPLPWEPIRKAAIGRHSTLCNLIAKQNNVTLAPVPMTRQDNCHCCSSRARCGYIETILGSRCDGT</sequence>